<keyword evidence="2" id="KW-1133">Transmembrane helix</keyword>
<keyword evidence="2" id="KW-0812">Transmembrane</keyword>
<dbReference type="Proteomes" id="UP000005753">
    <property type="component" value="Chromosome"/>
</dbReference>
<feature type="region of interest" description="Disordered" evidence="1">
    <location>
        <begin position="45"/>
        <end position="84"/>
    </location>
</feature>
<evidence type="ECO:0000256" key="2">
    <source>
        <dbReference type="SAM" id="Phobius"/>
    </source>
</evidence>
<evidence type="ECO:0000313" key="3">
    <source>
        <dbReference type="EMBL" id="EIM57367.1"/>
    </source>
</evidence>
<name>I5AU94_EUBC6</name>
<sequence>MIENYYNYCHQVLGIHMYTIPLIIVAVLMIVMGLIHWLNQRKRQEEFDENAEEHRKDRMEAAAAAAAVSQTSTAGAKSADAAKS</sequence>
<keyword evidence="4" id="KW-1185">Reference proteome</keyword>
<proteinExistence type="predicted"/>
<evidence type="ECO:0000256" key="1">
    <source>
        <dbReference type="SAM" id="MobiDB-lite"/>
    </source>
</evidence>
<protein>
    <submittedName>
        <fullName evidence="3">Uncharacterized protein</fullName>
    </submittedName>
</protein>
<keyword evidence="2" id="KW-0472">Membrane</keyword>
<dbReference type="HOGENOM" id="CLU_2522585_0_0_9"/>
<dbReference type="AlphaFoldDB" id="I5AU94"/>
<reference evidence="3 4" key="2">
    <citation type="submission" date="2012-02" db="EMBL/GenBank/DDBJ databases">
        <title>Improved High-Quality Draft sequence of Eubacterium cellulosolvens 6.</title>
        <authorList>
            <consortium name="US DOE Joint Genome Institute"/>
            <person name="Lucas S."/>
            <person name="Han J."/>
            <person name="Lapidus A."/>
            <person name="Cheng J.-F."/>
            <person name="Goodwin L."/>
            <person name="Pitluck S."/>
            <person name="Peters L."/>
            <person name="Mikhailova N."/>
            <person name="Gu W."/>
            <person name="Detter J.C."/>
            <person name="Han C."/>
            <person name="Tapia R."/>
            <person name="Land M."/>
            <person name="Hauser L."/>
            <person name="Kyrpides N."/>
            <person name="Ivanova N."/>
            <person name="Pagani I."/>
            <person name="Johnson E."/>
            <person name="Mukhopadhyay B."/>
            <person name="Anderson I."/>
            <person name="Woyke T."/>
        </authorList>
    </citation>
    <scope>NUCLEOTIDE SEQUENCE [LARGE SCALE GENOMIC DNA]</scope>
    <source>
        <strain evidence="3 4">6</strain>
    </source>
</reference>
<accession>I5AU94</accession>
<reference evidence="3 4" key="1">
    <citation type="submission" date="2010-08" db="EMBL/GenBank/DDBJ databases">
        <authorList>
            <consortium name="US DOE Joint Genome Institute (JGI-PGF)"/>
            <person name="Lucas S."/>
            <person name="Copeland A."/>
            <person name="Lapidus A."/>
            <person name="Cheng J.-F."/>
            <person name="Bruce D."/>
            <person name="Goodwin L."/>
            <person name="Pitluck S."/>
            <person name="Land M.L."/>
            <person name="Hauser L."/>
            <person name="Chang Y.-J."/>
            <person name="Anderson I.J."/>
            <person name="Johnson E."/>
            <person name="Mulhopadhyay B."/>
            <person name="Kyrpides N."/>
            <person name="Woyke T.J."/>
        </authorList>
    </citation>
    <scope>NUCLEOTIDE SEQUENCE [LARGE SCALE GENOMIC DNA]</scope>
    <source>
        <strain evidence="3 4">6</strain>
    </source>
</reference>
<dbReference type="EMBL" id="CM001487">
    <property type="protein sequence ID" value="EIM57367.1"/>
    <property type="molecule type" value="Genomic_DNA"/>
</dbReference>
<evidence type="ECO:0000313" key="4">
    <source>
        <dbReference type="Proteomes" id="UP000005753"/>
    </source>
</evidence>
<feature type="transmembrane region" description="Helical" evidence="2">
    <location>
        <begin position="15"/>
        <end position="38"/>
    </location>
</feature>
<dbReference type="OrthoDB" id="2058047at2"/>
<dbReference type="STRING" id="633697.EubceDRAFT1_1578"/>
<organism evidence="3 4">
    <name type="scientific">Eubacterium cellulosolvens (strain ATCC 43171 / JCM 9499 / 6)</name>
    <name type="common">Cillobacterium cellulosolvens</name>
    <dbReference type="NCBI Taxonomy" id="633697"/>
    <lineage>
        <taxon>Bacteria</taxon>
        <taxon>Bacillati</taxon>
        <taxon>Bacillota</taxon>
        <taxon>Clostridia</taxon>
        <taxon>Eubacteriales</taxon>
        <taxon>Eubacteriaceae</taxon>
        <taxon>Eubacterium</taxon>
    </lineage>
</organism>
<gene>
    <name evidence="3" type="ORF">EubceDRAFT1_1578</name>
</gene>